<evidence type="ECO:0000313" key="2">
    <source>
        <dbReference type="EMBL" id="QQK79013.1"/>
    </source>
</evidence>
<proteinExistence type="predicted"/>
<feature type="transmembrane region" description="Helical" evidence="1">
    <location>
        <begin position="7"/>
        <end position="22"/>
    </location>
</feature>
<reference evidence="2 3" key="1">
    <citation type="submission" date="2020-06" db="EMBL/GenBank/DDBJ databases">
        <title>Genomic analysis of Salicibibacter sp. NKC21-4.</title>
        <authorList>
            <person name="Oh Y.J."/>
        </authorList>
    </citation>
    <scope>NUCLEOTIDE SEQUENCE [LARGE SCALE GENOMIC DNA]</scope>
    <source>
        <strain evidence="2 3">NKC21-4</strain>
    </source>
</reference>
<protein>
    <submittedName>
        <fullName evidence="2">DUF3953 domain-containing protein</fullName>
    </submittedName>
</protein>
<sequence length="77" mass="8548">MLAIIRIILAIIVFALAIYSLITGDYSVSPYTMLCLGALLFVTGISITREKYRVLGILLIIVSLFAFYVSIQDFLLS</sequence>
<evidence type="ECO:0000256" key="1">
    <source>
        <dbReference type="SAM" id="Phobius"/>
    </source>
</evidence>
<dbReference type="InterPro" id="IPR025018">
    <property type="entry name" value="DUF3953"/>
</dbReference>
<evidence type="ECO:0000313" key="3">
    <source>
        <dbReference type="Proteomes" id="UP000595349"/>
    </source>
</evidence>
<feature type="transmembrane region" description="Helical" evidence="1">
    <location>
        <begin position="54"/>
        <end position="71"/>
    </location>
</feature>
<dbReference type="Pfam" id="PF13129">
    <property type="entry name" value="DUF3953"/>
    <property type="match status" value="1"/>
</dbReference>
<feature type="transmembrane region" description="Helical" evidence="1">
    <location>
        <begin position="28"/>
        <end position="47"/>
    </location>
</feature>
<dbReference type="EMBL" id="CP054706">
    <property type="protein sequence ID" value="QQK79013.1"/>
    <property type="molecule type" value="Genomic_DNA"/>
</dbReference>
<keyword evidence="1" id="KW-1133">Transmembrane helix</keyword>
<dbReference type="KEGG" id="scib:HUG20_03255"/>
<keyword evidence="1" id="KW-0472">Membrane</keyword>
<keyword evidence="1" id="KW-0812">Transmembrane</keyword>
<keyword evidence="3" id="KW-1185">Reference proteome</keyword>
<dbReference type="AlphaFoldDB" id="A0A7T6Z8V4"/>
<accession>A0A7T6Z8V4</accession>
<dbReference type="Proteomes" id="UP000595349">
    <property type="component" value="Chromosome"/>
</dbReference>
<gene>
    <name evidence="2" type="ORF">HUG20_03255</name>
</gene>
<name>A0A7T6Z8V4_9BACI</name>
<organism evidence="2 3">
    <name type="scientific">Salicibibacter cibi</name>
    <dbReference type="NCBI Taxonomy" id="2743001"/>
    <lineage>
        <taxon>Bacteria</taxon>
        <taxon>Bacillati</taxon>
        <taxon>Bacillota</taxon>
        <taxon>Bacilli</taxon>
        <taxon>Bacillales</taxon>
        <taxon>Bacillaceae</taxon>
        <taxon>Salicibibacter</taxon>
    </lineage>
</organism>